<protein>
    <submittedName>
        <fullName evidence="1">Uncharacterized protein</fullName>
    </submittedName>
</protein>
<evidence type="ECO:0000313" key="1">
    <source>
        <dbReference type="EMBL" id="GEU83897.1"/>
    </source>
</evidence>
<reference evidence="1" key="1">
    <citation type="journal article" date="2019" name="Sci. Rep.">
        <title>Draft genome of Tanacetum cinerariifolium, the natural source of mosquito coil.</title>
        <authorList>
            <person name="Yamashiro T."/>
            <person name="Shiraishi A."/>
            <person name="Satake H."/>
            <person name="Nakayama K."/>
        </authorList>
    </citation>
    <scope>NUCLEOTIDE SEQUENCE</scope>
</reference>
<dbReference type="EMBL" id="BKCJ010008773">
    <property type="protein sequence ID" value="GEU83897.1"/>
    <property type="molecule type" value="Genomic_DNA"/>
</dbReference>
<proteinExistence type="predicted"/>
<dbReference type="AlphaFoldDB" id="A0A6L2NEH9"/>
<name>A0A6L2NEH9_TANCI</name>
<gene>
    <name evidence="1" type="ORF">Tci_055875</name>
</gene>
<sequence>MKERYLKETKTLKIEKAKENDLNVGIQITSSESVQNYQEATIKEPLLEDHGVISTKMKKKRLKTKNVLWPKLLMRPMMPGLAGGEWWRGCGSRGKYWSGAGNTGEWSCRCGGKKGKGIVVLNVGGQGRYVCVIYTVSPCG</sequence>
<comment type="caution">
    <text evidence="1">The sequence shown here is derived from an EMBL/GenBank/DDBJ whole genome shotgun (WGS) entry which is preliminary data.</text>
</comment>
<organism evidence="1">
    <name type="scientific">Tanacetum cinerariifolium</name>
    <name type="common">Dalmatian daisy</name>
    <name type="synonym">Chrysanthemum cinerariifolium</name>
    <dbReference type="NCBI Taxonomy" id="118510"/>
    <lineage>
        <taxon>Eukaryota</taxon>
        <taxon>Viridiplantae</taxon>
        <taxon>Streptophyta</taxon>
        <taxon>Embryophyta</taxon>
        <taxon>Tracheophyta</taxon>
        <taxon>Spermatophyta</taxon>
        <taxon>Magnoliopsida</taxon>
        <taxon>eudicotyledons</taxon>
        <taxon>Gunneridae</taxon>
        <taxon>Pentapetalae</taxon>
        <taxon>asterids</taxon>
        <taxon>campanulids</taxon>
        <taxon>Asterales</taxon>
        <taxon>Asteraceae</taxon>
        <taxon>Asteroideae</taxon>
        <taxon>Anthemideae</taxon>
        <taxon>Anthemidinae</taxon>
        <taxon>Tanacetum</taxon>
    </lineage>
</organism>
<accession>A0A6L2NEH9</accession>